<proteinExistence type="predicted"/>
<dbReference type="HOGENOM" id="CLU_2097619_0_0_1"/>
<sequence>MDLEQEAGKGVSQEWHPDQLEYTQSAFPLSCQPGPSSYTHQHQLLLSSRTSLPSSRMSTPAPQGPPSFFHCKTRSTSRALSQLATPLAIAHNKLKLAAERLREAEDKVCKLEEENE</sequence>
<accession>A0A0D0DMI7</accession>
<dbReference type="AlphaFoldDB" id="A0A0D0DMI7"/>
<feature type="region of interest" description="Disordered" evidence="2">
    <location>
        <begin position="31"/>
        <end position="67"/>
    </location>
</feature>
<evidence type="ECO:0000256" key="1">
    <source>
        <dbReference type="SAM" id="Coils"/>
    </source>
</evidence>
<keyword evidence="4" id="KW-1185">Reference proteome</keyword>
<evidence type="ECO:0000313" key="4">
    <source>
        <dbReference type="Proteomes" id="UP000054538"/>
    </source>
</evidence>
<name>A0A0D0DMI7_9AGAM</name>
<dbReference type="Proteomes" id="UP000054538">
    <property type="component" value="Unassembled WGS sequence"/>
</dbReference>
<reference evidence="4" key="2">
    <citation type="submission" date="2015-01" db="EMBL/GenBank/DDBJ databases">
        <title>Evolutionary Origins and Diversification of the Mycorrhizal Mutualists.</title>
        <authorList>
            <consortium name="DOE Joint Genome Institute"/>
            <consortium name="Mycorrhizal Genomics Consortium"/>
            <person name="Kohler A."/>
            <person name="Kuo A."/>
            <person name="Nagy L.G."/>
            <person name="Floudas D."/>
            <person name="Copeland A."/>
            <person name="Barry K.W."/>
            <person name="Cichocki N."/>
            <person name="Veneault-Fourrey C."/>
            <person name="LaButti K."/>
            <person name="Lindquist E.A."/>
            <person name="Lipzen A."/>
            <person name="Lundell T."/>
            <person name="Morin E."/>
            <person name="Murat C."/>
            <person name="Riley R."/>
            <person name="Ohm R."/>
            <person name="Sun H."/>
            <person name="Tunlid A."/>
            <person name="Henrissat B."/>
            <person name="Grigoriev I.V."/>
            <person name="Hibbett D.S."/>
            <person name="Martin F."/>
        </authorList>
    </citation>
    <scope>NUCLEOTIDE SEQUENCE [LARGE SCALE GENOMIC DNA]</scope>
    <source>
        <strain evidence="4">Ve08.2h10</strain>
    </source>
</reference>
<evidence type="ECO:0000256" key="2">
    <source>
        <dbReference type="SAM" id="MobiDB-lite"/>
    </source>
</evidence>
<reference evidence="3 4" key="1">
    <citation type="submission" date="2014-04" db="EMBL/GenBank/DDBJ databases">
        <authorList>
            <consortium name="DOE Joint Genome Institute"/>
            <person name="Kuo A."/>
            <person name="Kohler A."/>
            <person name="Jargeat P."/>
            <person name="Nagy L.G."/>
            <person name="Floudas D."/>
            <person name="Copeland A."/>
            <person name="Barry K.W."/>
            <person name="Cichocki N."/>
            <person name="Veneault-Fourrey C."/>
            <person name="LaButti K."/>
            <person name="Lindquist E.A."/>
            <person name="Lipzen A."/>
            <person name="Lundell T."/>
            <person name="Morin E."/>
            <person name="Murat C."/>
            <person name="Sun H."/>
            <person name="Tunlid A."/>
            <person name="Henrissat B."/>
            <person name="Grigoriev I.V."/>
            <person name="Hibbett D.S."/>
            <person name="Martin F."/>
            <person name="Nordberg H.P."/>
            <person name="Cantor M.N."/>
            <person name="Hua S.X."/>
        </authorList>
    </citation>
    <scope>NUCLEOTIDE SEQUENCE [LARGE SCALE GENOMIC DNA]</scope>
    <source>
        <strain evidence="3 4">Ve08.2h10</strain>
    </source>
</reference>
<gene>
    <name evidence="3" type="ORF">PAXRUDRAFT_803796</name>
</gene>
<dbReference type="InParanoid" id="A0A0D0DMI7"/>
<feature type="compositionally biased region" description="Low complexity" evidence="2">
    <location>
        <begin position="44"/>
        <end position="60"/>
    </location>
</feature>
<organism evidence="3 4">
    <name type="scientific">Paxillus rubicundulus Ve08.2h10</name>
    <dbReference type="NCBI Taxonomy" id="930991"/>
    <lineage>
        <taxon>Eukaryota</taxon>
        <taxon>Fungi</taxon>
        <taxon>Dikarya</taxon>
        <taxon>Basidiomycota</taxon>
        <taxon>Agaricomycotina</taxon>
        <taxon>Agaricomycetes</taxon>
        <taxon>Agaricomycetidae</taxon>
        <taxon>Boletales</taxon>
        <taxon>Paxilineae</taxon>
        <taxon>Paxillaceae</taxon>
        <taxon>Paxillus</taxon>
    </lineage>
</organism>
<feature type="compositionally biased region" description="Polar residues" evidence="2">
    <location>
        <begin position="31"/>
        <end position="42"/>
    </location>
</feature>
<feature type="coiled-coil region" evidence="1">
    <location>
        <begin position="87"/>
        <end position="114"/>
    </location>
</feature>
<keyword evidence="1" id="KW-0175">Coiled coil</keyword>
<protein>
    <submittedName>
        <fullName evidence="3">Uncharacterized protein</fullName>
    </submittedName>
</protein>
<evidence type="ECO:0000313" key="3">
    <source>
        <dbReference type="EMBL" id="KIK83404.1"/>
    </source>
</evidence>
<dbReference type="EMBL" id="KN825594">
    <property type="protein sequence ID" value="KIK83404.1"/>
    <property type="molecule type" value="Genomic_DNA"/>
</dbReference>